<protein>
    <recommendedName>
        <fullName evidence="4">DUF2269 family protein</fullName>
    </recommendedName>
</protein>
<reference evidence="2 3" key="1">
    <citation type="submission" date="2019-03" db="EMBL/GenBank/DDBJ databases">
        <title>Genomic Encyclopedia of Type Strains, Phase IV (KMG-IV): sequencing the most valuable type-strain genomes for metagenomic binning, comparative biology and taxonomic classification.</title>
        <authorList>
            <person name="Goeker M."/>
        </authorList>
    </citation>
    <scope>NUCLEOTIDE SEQUENCE [LARGE SCALE GENOMIC DNA]</scope>
    <source>
        <strain evidence="2 3">DSM 45765</strain>
    </source>
</reference>
<keyword evidence="1" id="KW-0812">Transmembrane</keyword>
<feature type="transmembrane region" description="Helical" evidence="1">
    <location>
        <begin position="120"/>
        <end position="142"/>
    </location>
</feature>
<dbReference type="Proteomes" id="UP000294911">
    <property type="component" value="Unassembled WGS sequence"/>
</dbReference>
<gene>
    <name evidence="2" type="ORF">EV191_1054</name>
</gene>
<keyword evidence="1" id="KW-0472">Membrane</keyword>
<sequence length="150" mass="15811">MLFAHVLLSVGWVGLSATSLVLAVVTFGQSNTAIRRGVFEFVELLSVVLGRPAAIGALVTGLVLSFGTKWGLFRYYWVLIKFVLLIVMVAAAIVLTPGFVADGIAHAGQPGSAELATAQWGIVLLPIGHLVGLVVSTLLSVYKPGGRIRK</sequence>
<evidence type="ECO:0000313" key="2">
    <source>
        <dbReference type="EMBL" id="TCP52943.1"/>
    </source>
</evidence>
<evidence type="ECO:0000256" key="1">
    <source>
        <dbReference type="SAM" id="Phobius"/>
    </source>
</evidence>
<evidence type="ECO:0000313" key="3">
    <source>
        <dbReference type="Proteomes" id="UP000294911"/>
    </source>
</evidence>
<dbReference type="AlphaFoldDB" id="A0A4R2QSR4"/>
<keyword evidence="1" id="KW-1133">Transmembrane helix</keyword>
<feature type="transmembrane region" description="Helical" evidence="1">
    <location>
        <begin position="78"/>
        <end position="100"/>
    </location>
</feature>
<dbReference type="EMBL" id="SLXQ01000005">
    <property type="protein sequence ID" value="TCP52943.1"/>
    <property type="molecule type" value="Genomic_DNA"/>
</dbReference>
<proteinExistence type="predicted"/>
<feature type="transmembrane region" description="Helical" evidence="1">
    <location>
        <begin position="47"/>
        <end position="66"/>
    </location>
</feature>
<comment type="caution">
    <text evidence="2">The sequence shown here is derived from an EMBL/GenBank/DDBJ whole genome shotgun (WGS) entry which is preliminary data.</text>
</comment>
<organism evidence="2 3">
    <name type="scientific">Tamaricihabitans halophyticus</name>
    <dbReference type="NCBI Taxonomy" id="1262583"/>
    <lineage>
        <taxon>Bacteria</taxon>
        <taxon>Bacillati</taxon>
        <taxon>Actinomycetota</taxon>
        <taxon>Actinomycetes</taxon>
        <taxon>Pseudonocardiales</taxon>
        <taxon>Pseudonocardiaceae</taxon>
        <taxon>Tamaricihabitans</taxon>
    </lineage>
</organism>
<name>A0A4R2QSR4_9PSEU</name>
<evidence type="ECO:0008006" key="4">
    <source>
        <dbReference type="Google" id="ProtNLM"/>
    </source>
</evidence>
<keyword evidence="3" id="KW-1185">Reference proteome</keyword>
<accession>A0A4R2QSR4</accession>